<dbReference type="Pfam" id="PF00587">
    <property type="entry name" value="tRNA-synt_2b"/>
    <property type="match status" value="1"/>
</dbReference>
<dbReference type="PROSITE" id="PS50862">
    <property type="entry name" value="AA_TRNA_LIGASE_II"/>
    <property type="match status" value="1"/>
</dbReference>
<dbReference type="Gene3D" id="3.30.930.10">
    <property type="entry name" value="Bira Bifunctional Protein, Domain 2"/>
    <property type="match status" value="1"/>
</dbReference>
<dbReference type="EMBL" id="UYRW01011788">
    <property type="protein sequence ID" value="VDM99887.1"/>
    <property type="molecule type" value="Genomic_DNA"/>
</dbReference>
<dbReference type="PRINTS" id="PR00981">
    <property type="entry name" value="TRNASYNTHSER"/>
</dbReference>
<reference evidence="9 10" key="2">
    <citation type="submission" date="2018-08" db="EMBL/GenBank/DDBJ databases">
        <authorList>
            <person name="Laetsch R D."/>
            <person name="Stevens L."/>
            <person name="Kumar S."/>
            <person name="Blaxter L. M."/>
        </authorList>
    </citation>
    <scope>NUCLEOTIDE SEQUENCE [LARGE SCALE GENOMIC DNA]</scope>
</reference>
<protein>
    <recommendedName>
        <fullName evidence="2">serine--tRNA ligase</fullName>
        <ecNumber evidence="2">6.1.1.11</ecNumber>
    </recommendedName>
    <alternativeName>
        <fullName evidence="7">Seryl-tRNA synthetase</fullName>
    </alternativeName>
</protein>
<dbReference type="GO" id="GO:0004828">
    <property type="term" value="F:serine-tRNA ligase activity"/>
    <property type="evidence" value="ECO:0007669"/>
    <property type="project" value="UniProtKB-EC"/>
</dbReference>
<dbReference type="STRING" id="42157.A0A182EX35"/>
<keyword evidence="5" id="KW-0067">ATP-binding</keyword>
<accession>A0A182EX35</accession>
<dbReference type="EC" id="6.1.1.11" evidence="2"/>
<evidence type="ECO:0000313" key="9">
    <source>
        <dbReference type="EMBL" id="VDM99887.1"/>
    </source>
</evidence>
<keyword evidence="4" id="KW-0547">Nucleotide-binding</keyword>
<reference evidence="11" key="1">
    <citation type="submission" date="2016-06" db="UniProtKB">
        <authorList>
            <consortium name="WormBaseParasite"/>
        </authorList>
    </citation>
    <scope>IDENTIFICATION</scope>
</reference>
<name>A0A182EX35_ONCOC</name>
<dbReference type="AlphaFoldDB" id="A0A182EX35"/>
<dbReference type="Proteomes" id="UP000271087">
    <property type="component" value="Unassembled WGS sequence"/>
</dbReference>
<keyword evidence="3" id="KW-0436">Ligase</keyword>
<dbReference type="PANTHER" id="PTHR11778">
    <property type="entry name" value="SERYL-TRNA SYNTHETASE"/>
    <property type="match status" value="1"/>
</dbReference>
<gene>
    <name evidence="9" type="ORF">NOO_LOCUS12734</name>
</gene>
<evidence type="ECO:0000256" key="7">
    <source>
        <dbReference type="ARBA" id="ARBA00031113"/>
    </source>
</evidence>
<dbReference type="SUPFAM" id="SSF55681">
    <property type="entry name" value="Class II aaRS and biotin synthetases"/>
    <property type="match status" value="1"/>
</dbReference>
<evidence type="ECO:0000259" key="8">
    <source>
        <dbReference type="PROSITE" id="PS50862"/>
    </source>
</evidence>
<evidence type="ECO:0000256" key="3">
    <source>
        <dbReference type="ARBA" id="ARBA00022598"/>
    </source>
</evidence>
<organism evidence="11">
    <name type="scientific">Onchocerca ochengi</name>
    <name type="common">Filarial nematode worm</name>
    <dbReference type="NCBI Taxonomy" id="42157"/>
    <lineage>
        <taxon>Eukaryota</taxon>
        <taxon>Metazoa</taxon>
        <taxon>Ecdysozoa</taxon>
        <taxon>Nematoda</taxon>
        <taxon>Chromadorea</taxon>
        <taxon>Rhabditida</taxon>
        <taxon>Spirurina</taxon>
        <taxon>Spiruromorpha</taxon>
        <taxon>Filarioidea</taxon>
        <taxon>Onchocercidae</taxon>
        <taxon>Onchocerca</taxon>
    </lineage>
</organism>
<dbReference type="InterPro" id="IPR045864">
    <property type="entry name" value="aa-tRNA-synth_II/BPL/LPL"/>
</dbReference>
<feature type="domain" description="Aminoacyl-transfer RNA synthetases class-II family profile" evidence="8">
    <location>
        <begin position="1"/>
        <end position="110"/>
    </location>
</feature>
<dbReference type="OrthoDB" id="10264585at2759"/>
<comment type="similarity">
    <text evidence="1">Belongs to the class-II aminoacyl-tRNA synthetase family. Type-1 seryl-tRNA synthetase subfamily.</text>
</comment>
<evidence type="ECO:0000313" key="11">
    <source>
        <dbReference type="WBParaSite" id="nOo.2.0.1.t12734-RA"/>
    </source>
</evidence>
<dbReference type="GO" id="GO:0005524">
    <property type="term" value="F:ATP binding"/>
    <property type="evidence" value="ECO:0007669"/>
    <property type="project" value="UniProtKB-KW"/>
</dbReference>
<dbReference type="InterPro" id="IPR002317">
    <property type="entry name" value="Ser-tRNA-ligase_type_1"/>
</dbReference>
<evidence type="ECO:0000256" key="5">
    <source>
        <dbReference type="ARBA" id="ARBA00022840"/>
    </source>
</evidence>
<dbReference type="WBParaSite" id="nOo.2.0.1.t12734-RA">
    <property type="protein sequence ID" value="nOo.2.0.1.t12734-RA"/>
    <property type="gene ID" value="nOo.2.0.1.g12734"/>
</dbReference>
<evidence type="ECO:0000256" key="1">
    <source>
        <dbReference type="ARBA" id="ARBA00010728"/>
    </source>
</evidence>
<evidence type="ECO:0000313" key="10">
    <source>
        <dbReference type="Proteomes" id="UP000271087"/>
    </source>
</evidence>
<evidence type="ECO:0000256" key="6">
    <source>
        <dbReference type="ARBA" id="ARBA00023146"/>
    </source>
</evidence>
<proteinExistence type="inferred from homology"/>
<dbReference type="InterPro" id="IPR002314">
    <property type="entry name" value="aa-tRNA-synt_IIb"/>
</dbReference>
<dbReference type="InterPro" id="IPR006195">
    <property type="entry name" value="aa-tRNA-synth_II"/>
</dbReference>
<keyword evidence="10" id="KW-1185">Reference proteome</keyword>
<evidence type="ECO:0000256" key="2">
    <source>
        <dbReference type="ARBA" id="ARBA00012840"/>
    </source>
</evidence>
<evidence type="ECO:0000256" key="4">
    <source>
        <dbReference type="ARBA" id="ARBA00022741"/>
    </source>
</evidence>
<dbReference type="GO" id="GO:0006434">
    <property type="term" value="P:seryl-tRNA aminoacylation"/>
    <property type="evidence" value="ECO:0007669"/>
    <property type="project" value="InterPro"/>
</dbReference>
<keyword evidence="6" id="KW-0030">Aminoacyl-tRNA synthetase</keyword>
<sequence>MIDNAEDFCKALGIPFRIVCIVSGELNNAAAKKLDLEAWFPGSAAFRELVSCSNCTDYQARRLKVRYGKTKKLDGEVSYVHMLNSTMCATTRVLCALLENYQEENGIRVPEILRQFMPHSYKELIPFIKEASIENNLKKAN</sequence>